<proteinExistence type="inferred from homology"/>
<evidence type="ECO:0000256" key="1">
    <source>
        <dbReference type="ARBA" id="ARBA00008828"/>
    </source>
</evidence>
<dbReference type="InterPro" id="IPR039777">
    <property type="entry name" value="IFRD"/>
</dbReference>
<dbReference type="InterPro" id="IPR011989">
    <property type="entry name" value="ARM-like"/>
</dbReference>
<feature type="domain" description="Interferon-related developmental regulator N-terminal" evidence="3">
    <location>
        <begin position="73"/>
        <end position="370"/>
    </location>
</feature>
<comment type="similarity">
    <text evidence="1">Belongs to the IFRD family.</text>
</comment>
<protein>
    <recommendedName>
        <fullName evidence="3">Interferon-related developmental regulator N-terminal domain-containing protein</fullName>
    </recommendedName>
</protein>
<dbReference type="InterPro" id="IPR007701">
    <property type="entry name" value="Interferon-rel_develop_reg_N"/>
</dbReference>
<dbReference type="SUPFAM" id="SSF48371">
    <property type="entry name" value="ARM repeat"/>
    <property type="match status" value="1"/>
</dbReference>
<gene>
    <name evidence="4" type="ORF">PDEL0327_LOCUS162</name>
    <name evidence="5" type="ORF">PDEL0327_LOCUS163</name>
</gene>
<dbReference type="Pfam" id="PF05004">
    <property type="entry name" value="IFRD"/>
    <property type="match status" value="1"/>
</dbReference>
<dbReference type="EMBL" id="HBFG01000239">
    <property type="protein sequence ID" value="CAD8728284.1"/>
    <property type="molecule type" value="Transcribed_RNA"/>
</dbReference>
<evidence type="ECO:0000313" key="4">
    <source>
        <dbReference type="EMBL" id="CAD8728281.1"/>
    </source>
</evidence>
<feature type="compositionally biased region" description="Basic residues" evidence="2">
    <location>
        <begin position="1"/>
        <end position="12"/>
    </location>
</feature>
<dbReference type="Gene3D" id="1.25.10.10">
    <property type="entry name" value="Leucine-rich Repeat Variant"/>
    <property type="match status" value="1"/>
</dbReference>
<accession>A0A6T9ZJL7</accession>
<name>A0A6T9ZJL7_9STRA</name>
<dbReference type="PANTHER" id="PTHR12354:SF1">
    <property type="entry name" value="INTERFERON-RELATED DEVELOPMENTAL REGULATOR 1"/>
    <property type="match status" value="1"/>
</dbReference>
<evidence type="ECO:0000256" key="2">
    <source>
        <dbReference type="SAM" id="MobiDB-lite"/>
    </source>
</evidence>
<dbReference type="AlphaFoldDB" id="A0A6T9ZJL7"/>
<organism evidence="5">
    <name type="scientific">Pseudo-nitzschia delicatissima</name>
    <dbReference type="NCBI Taxonomy" id="44447"/>
    <lineage>
        <taxon>Eukaryota</taxon>
        <taxon>Sar</taxon>
        <taxon>Stramenopiles</taxon>
        <taxon>Ochrophyta</taxon>
        <taxon>Bacillariophyta</taxon>
        <taxon>Bacillariophyceae</taxon>
        <taxon>Bacillariophycidae</taxon>
        <taxon>Bacillariales</taxon>
        <taxon>Bacillariaceae</taxon>
        <taxon>Pseudo-nitzschia</taxon>
    </lineage>
</organism>
<evidence type="ECO:0000313" key="5">
    <source>
        <dbReference type="EMBL" id="CAD8728284.1"/>
    </source>
</evidence>
<reference evidence="5" key="1">
    <citation type="submission" date="2021-01" db="EMBL/GenBank/DDBJ databases">
        <authorList>
            <person name="Corre E."/>
            <person name="Pelletier E."/>
            <person name="Niang G."/>
            <person name="Scheremetjew M."/>
            <person name="Finn R."/>
            <person name="Kale V."/>
            <person name="Holt S."/>
            <person name="Cochrane G."/>
            <person name="Meng A."/>
            <person name="Brown T."/>
            <person name="Cohen L."/>
        </authorList>
    </citation>
    <scope>NUCLEOTIDE SEQUENCE</scope>
    <source>
        <strain evidence="5">B596</strain>
    </source>
</reference>
<evidence type="ECO:0000259" key="3">
    <source>
        <dbReference type="Pfam" id="PF05004"/>
    </source>
</evidence>
<dbReference type="PANTHER" id="PTHR12354">
    <property type="entry name" value="INTERFERON-RELATED DEVELOPMENTAL REGULATOR"/>
    <property type="match status" value="1"/>
</dbReference>
<sequence>MGKKSRSRRRKNGGADSDDEESGGGDYLSESHTIDGLLSKDGDTTTLGSIPDDSSWGIHDEDDEHYHKKHVSEENALQALEATQQKLAEILASTVPEFAGEKRGSKREAMLKTWFKSLTHYATLPPYDIVEQWREDLVKACSQYALLRGSPAEQYAGCRVLEAMAVLIGDHELYDVLEKRLTRAIQATHKATPVRVAALRALGMLVFCGIDDDVITESVLDLCEEIVRGEYRGQTTPPALRAAAWQVWTLLATTIHELYVSGKTSESIGRGLPLLPFVVECLEQEDNLLKEAAGQAMAYIHDCRLRLGADDENVENATDAKYTLGSWEGTEWEADVDEITQNVYELAHSSGHYLSKKAKKEQRHVFRDYLGMLQDNESPVIVINFRGGSLELTSFGDVVALDFVKRCLQGGFQAQLLTNPTLQAIFGCDGDALGHSSGYSQLEKRLLLSKTSEASKLKDQDRHKGRKKRQNVKNHFLTADGDDI</sequence>
<dbReference type="InterPro" id="IPR016024">
    <property type="entry name" value="ARM-type_fold"/>
</dbReference>
<feature type="region of interest" description="Disordered" evidence="2">
    <location>
        <begin position="1"/>
        <end position="61"/>
    </location>
</feature>
<dbReference type="EMBL" id="HBFG01000238">
    <property type="protein sequence ID" value="CAD8728281.1"/>
    <property type="molecule type" value="Transcribed_RNA"/>
</dbReference>